<dbReference type="RefSeq" id="XP_037218516.1">
    <property type="nucleotide sequence ID" value="XM_037365274.1"/>
</dbReference>
<gene>
    <name evidence="1" type="ORF">MIND_00861200</name>
</gene>
<comment type="caution">
    <text evidence="1">The sequence shown here is derived from an EMBL/GenBank/DDBJ whole genome shotgun (WGS) entry which is preliminary data.</text>
</comment>
<evidence type="ECO:0000313" key="2">
    <source>
        <dbReference type="Proteomes" id="UP000636479"/>
    </source>
</evidence>
<evidence type="ECO:0000313" key="1">
    <source>
        <dbReference type="EMBL" id="KAF7299128.1"/>
    </source>
</evidence>
<protein>
    <submittedName>
        <fullName evidence="1">Uncharacterized protein</fullName>
    </submittedName>
</protein>
<accession>A0A8H6SGH7</accession>
<reference evidence="1" key="1">
    <citation type="submission" date="2020-05" db="EMBL/GenBank/DDBJ databases">
        <title>Mycena genomes resolve the evolution of fungal bioluminescence.</title>
        <authorList>
            <person name="Tsai I.J."/>
        </authorList>
    </citation>
    <scope>NUCLEOTIDE SEQUENCE</scope>
    <source>
        <strain evidence="1">171206Taipei</strain>
    </source>
</reference>
<name>A0A8H6SGH7_9AGAR</name>
<keyword evidence="2" id="KW-1185">Reference proteome</keyword>
<dbReference type="EMBL" id="JACAZF010000007">
    <property type="protein sequence ID" value="KAF7299128.1"/>
    <property type="molecule type" value="Genomic_DNA"/>
</dbReference>
<dbReference type="Proteomes" id="UP000636479">
    <property type="component" value="Unassembled WGS sequence"/>
</dbReference>
<sequence>MLDSLCVSVNSDHSELVLDHLTWASLSSLQETVPYRPQVSSTVDTVTATSPYFHCSLSCLVMAKTFRPHPPNASVVAVHPRGRAMASPAGAIELPDLPLAARGFRNLPGFGWAIAHKQALCRRMRFSR</sequence>
<dbReference type="GeneID" id="59347790"/>
<organism evidence="1 2">
    <name type="scientific">Mycena indigotica</name>
    <dbReference type="NCBI Taxonomy" id="2126181"/>
    <lineage>
        <taxon>Eukaryota</taxon>
        <taxon>Fungi</taxon>
        <taxon>Dikarya</taxon>
        <taxon>Basidiomycota</taxon>
        <taxon>Agaricomycotina</taxon>
        <taxon>Agaricomycetes</taxon>
        <taxon>Agaricomycetidae</taxon>
        <taxon>Agaricales</taxon>
        <taxon>Marasmiineae</taxon>
        <taxon>Mycenaceae</taxon>
        <taxon>Mycena</taxon>
    </lineage>
</organism>
<proteinExistence type="predicted"/>
<dbReference type="AlphaFoldDB" id="A0A8H6SGH7"/>